<name>A0A834II95_RHYFE</name>
<sequence>MRSPILKKYISGIGSGLATSPIVSPSRAFPQGQRGERVKGALCRPSVPSGPVKNMIMQYTSDGVAVENWIRSKDV</sequence>
<reference evidence="1" key="1">
    <citation type="submission" date="2020-08" db="EMBL/GenBank/DDBJ databases">
        <title>Genome sequencing and assembly of the red palm weevil Rhynchophorus ferrugineus.</title>
        <authorList>
            <person name="Dias G.B."/>
            <person name="Bergman C.M."/>
            <person name="Manee M."/>
        </authorList>
    </citation>
    <scope>NUCLEOTIDE SEQUENCE</scope>
    <source>
        <strain evidence="1">AA-2017</strain>
        <tissue evidence="1">Whole larva</tissue>
    </source>
</reference>
<dbReference type="EMBL" id="JAACXV010000249">
    <property type="protein sequence ID" value="KAF7281255.1"/>
    <property type="molecule type" value="Genomic_DNA"/>
</dbReference>
<dbReference type="Proteomes" id="UP000625711">
    <property type="component" value="Unassembled WGS sequence"/>
</dbReference>
<organism evidence="1 2">
    <name type="scientific">Rhynchophorus ferrugineus</name>
    <name type="common">Red palm weevil</name>
    <name type="synonym">Curculio ferrugineus</name>
    <dbReference type="NCBI Taxonomy" id="354439"/>
    <lineage>
        <taxon>Eukaryota</taxon>
        <taxon>Metazoa</taxon>
        <taxon>Ecdysozoa</taxon>
        <taxon>Arthropoda</taxon>
        <taxon>Hexapoda</taxon>
        <taxon>Insecta</taxon>
        <taxon>Pterygota</taxon>
        <taxon>Neoptera</taxon>
        <taxon>Endopterygota</taxon>
        <taxon>Coleoptera</taxon>
        <taxon>Polyphaga</taxon>
        <taxon>Cucujiformia</taxon>
        <taxon>Curculionidae</taxon>
        <taxon>Dryophthorinae</taxon>
        <taxon>Rhynchophorus</taxon>
    </lineage>
</organism>
<proteinExistence type="predicted"/>
<dbReference type="AlphaFoldDB" id="A0A834II95"/>
<protein>
    <submittedName>
        <fullName evidence="1">Uncharacterized protein</fullName>
    </submittedName>
</protein>
<accession>A0A834II95</accession>
<evidence type="ECO:0000313" key="2">
    <source>
        <dbReference type="Proteomes" id="UP000625711"/>
    </source>
</evidence>
<keyword evidence="2" id="KW-1185">Reference proteome</keyword>
<comment type="caution">
    <text evidence="1">The sequence shown here is derived from an EMBL/GenBank/DDBJ whole genome shotgun (WGS) entry which is preliminary data.</text>
</comment>
<gene>
    <name evidence="1" type="ORF">GWI33_004959</name>
</gene>
<evidence type="ECO:0000313" key="1">
    <source>
        <dbReference type="EMBL" id="KAF7281255.1"/>
    </source>
</evidence>